<dbReference type="SUPFAM" id="SSF52172">
    <property type="entry name" value="CheY-like"/>
    <property type="match status" value="1"/>
</dbReference>
<accession>A0A7W6E9V4</accession>
<comment type="caution">
    <text evidence="6">The sequence shown here is derived from an EMBL/GenBank/DDBJ whole genome shotgun (WGS) entry which is preliminary data.</text>
</comment>
<name>A0A7W6E9V4_9HYPH</name>
<dbReference type="InterPro" id="IPR011006">
    <property type="entry name" value="CheY-like_superfamily"/>
</dbReference>
<evidence type="ECO:0000256" key="3">
    <source>
        <dbReference type="ARBA" id="ARBA00023163"/>
    </source>
</evidence>
<evidence type="ECO:0000259" key="5">
    <source>
        <dbReference type="PROSITE" id="PS50110"/>
    </source>
</evidence>
<gene>
    <name evidence="6" type="ORF">GGR04_001226</name>
</gene>
<keyword evidence="6" id="KW-0238">DNA-binding</keyword>
<keyword evidence="3" id="KW-0804">Transcription</keyword>
<dbReference type="PROSITE" id="PS50110">
    <property type="entry name" value="RESPONSE_REGULATORY"/>
    <property type="match status" value="1"/>
</dbReference>
<keyword evidence="2" id="KW-0805">Transcription regulation</keyword>
<sequence>MSASEHEADRRGKILLVEDDPMIRALSAEWVEEAGFEVREAGEAAEAIACLEAGDTFVAAVLDVTLPDMDGASLAARLREIRPGLPVLFATGNPGLLDEVWRGEGGTEILRKPYSTRDLNQSLAALLGGPSA</sequence>
<dbReference type="GO" id="GO:0003677">
    <property type="term" value="F:DNA binding"/>
    <property type="evidence" value="ECO:0007669"/>
    <property type="project" value="UniProtKB-KW"/>
</dbReference>
<feature type="modified residue" description="4-aspartylphosphate" evidence="4">
    <location>
        <position position="63"/>
    </location>
</feature>
<keyword evidence="1 4" id="KW-0597">Phosphoprotein</keyword>
<proteinExistence type="predicted"/>
<dbReference type="SMART" id="SM00448">
    <property type="entry name" value="REC"/>
    <property type="match status" value="1"/>
</dbReference>
<dbReference type="AlphaFoldDB" id="A0A7W6E9V4"/>
<dbReference type="PANTHER" id="PTHR44591">
    <property type="entry name" value="STRESS RESPONSE REGULATOR PROTEIN 1"/>
    <property type="match status" value="1"/>
</dbReference>
<dbReference type="GO" id="GO:0000160">
    <property type="term" value="P:phosphorelay signal transduction system"/>
    <property type="evidence" value="ECO:0007669"/>
    <property type="project" value="InterPro"/>
</dbReference>
<evidence type="ECO:0000256" key="2">
    <source>
        <dbReference type="ARBA" id="ARBA00023015"/>
    </source>
</evidence>
<evidence type="ECO:0000256" key="1">
    <source>
        <dbReference type="ARBA" id="ARBA00022553"/>
    </source>
</evidence>
<dbReference type="InterPro" id="IPR050595">
    <property type="entry name" value="Bact_response_regulator"/>
</dbReference>
<protein>
    <submittedName>
        <fullName evidence="6">DNA-binding response OmpR family regulator</fullName>
    </submittedName>
</protein>
<evidence type="ECO:0000313" key="7">
    <source>
        <dbReference type="Proteomes" id="UP000542776"/>
    </source>
</evidence>
<organism evidence="6 7">
    <name type="scientific">Aureimonas pseudogalii</name>
    <dbReference type="NCBI Taxonomy" id="1744844"/>
    <lineage>
        <taxon>Bacteria</taxon>
        <taxon>Pseudomonadati</taxon>
        <taxon>Pseudomonadota</taxon>
        <taxon>Alphaproteobacteria</taxon>
        <taxon>Hyphomicrobiales</taxon>
        <taxon>Aurantimonadaceae</taxon>
        <taxon>Aureimonas</taxon>
    </lineage>
</organism>
<evidence type="ECO:0000313" key="6">
    <source>
        <dbReference type="EMBL" id="MBB3997405.1"/>
    </source>
</evidence>
<dbReference type="InterPro" id="IPR001789">
    <property type="entry name" value="Sig_transdc_resp-reg_receiver"/>
</dbReference>
<feature type="domain" description="Response regulatory" evidence="5">
    <location>
        <begin position="13"/>
        <end position="127"/>
    </location>
</feature>
<evidence type="ECO:0000256" key="4">
    <source>
        <dbReference type="PROSITE-ProRule" id="PRU00169"/>
    </source>
</evidence>
<dbReference type="Pfam" id="PF00072">
    <property type="entry name" value="Response_reg"/>
    <property type="match status" value="1"/>
</dbReference>
<dbReference type="PANTHER" id="PTHR44591:SF3">
    <property type="entry name" value="RESPONSE REGULATORY DOMAIN-CONTAINING PROTEIN"/>
    <property type="match status" value="1"/>
</dbReference>
<dbReference type="EMBL" id="JACIEK010000001">
    <property type="protein sequence ID" value="MBB3997405.1"/>
    <property type="molecule type" value="Genomic_DNA"/>
</dbReference>
<keyword evidence="7" id="KW-1185">Reference proteome</keyword>
<dbReference type="Proteomes" id="UP000542776">
    <property type="component" value="Unassembled WGS sequence"/>
</dbReference>
<dbReference type="RefSeq" id="WP_183198854.1">
    <property type="nucleotide sequence ID" value="NZ_JACIEK010000001.1"/>
</dbReference>
<dbReference type="Gene3D" id="3.40.50.2300">
    <property type="match status" value="1"/>
</dbReference>
<reference evidence="6 7" key="1">
    <citation type="submission" date="2020-08" db="EMBL/GenBank/DDBJ databases">
        <title>Genomic Encyclopedia of Type Strains, Phase IV (KMG-IV): sequencing the most valuable type-strain genomes for metagenomic binning, comparative biology and taxonomic classification.</title>
        <authorList>
            <person name="Goeker M."/>
        </authorList>
    </citation>
    <scope>NUCLEOTIDE SEQUENCE [LARGE SCALE GENOMIC DNA]</scope>
    <source>
        <strain evidence="6 7">DSM 102238</strain>
    </source>
</reference>